<evidence type="ECO:0000256" key="1">
    <source>
        <dbReference type="SAM" id="MobiDB-lite"/>
    </source>
</evidence>
<dbReference type="EMBL" id="KZ613966">
    <property type="protein sequence ID" value="PMD30606.1"/>
    <property type="molecule type" value="Genomic_DNA"/>
</dbReference>
<keyword evidence="3" id="KW-1185">Reference proteome</keyword>
<feature type="region of interest" description="Disordered" evidence="1">
    <location>
        <begin position="31"/>
        <end position="61"/>
    </location>
</feature>
<reference evidence="2 3" key="1">
    <citation type="submission" date="2016-04" db="EMBL/GenBank/DDBJ databases">
        <title>A degradative enzymes factory behind the ericoid mycorrhizal symbiosis.</title>
        <authorList>
            <consortium name="DOE Joint Genome Institute"/>
            <person name="Martino E."/>
            <person name="Morin E."/>
            <person name="Grelet G."/>
            <person name="Kuo A."/>
            <person name="Kohler A."/>
            <person name="Daghino S."/>
            <person name="Barry K."/>
            <person name="Choi C."/>
            <person name="Cichocki N."/>
            <person name="Clum A."/>
            <person name="Copeland A."/>
            <person name="Hainaut M."/>
            <person name="Haridas S."/>
            <person name="Labutti K."/>
            <person name="Lindquist E."/>
            <person name="Lipzen A."/>
            <person name="Khouja H.-R."/>
            <person name="Murat C."/>
            <person name="Ohm R."/>
            <person name="Olson A."/>
            <person name="Spatafora J."/>
            <person name="Veneault-Fourrey C."/>
            <person name="Henrissat B."/>
            <person name="Grigoriev I."/>
            <person name="Martin F."/>
            <person name="Perotto S."/>
        </authorList>
    </citation>
    <scope>NUCLEOTIDE SEQUENCE [LARGE SCALE GENOMIC DNA]</scope>
    <source>
        <strain evidence="2 3">F</strain>
    </source>
</reference>
<feature type="compositionally biased region" description="Low complexity" evidence="1">
    <location>
        <begin position="36"/>
        <end position="50"/>
    </location>
</feature>
<evidence type="ECO:0000313" key="3">
    <source>
        <dbReference type="Proteomes" id="UP000235786"/>
    </source>
</evidence>
<dbReference type="OrthoDB" id="5370011at2759"/>
<dbReference type="Proteomes" id="UP000235786">
    <property type="component" value="Unassembled WGS sequence"/>
</dbReference>
<gene>
    <name evidence="2" type="ORF">L207DRAFT_592366</name>
</gene>
<name>A0A2J6QWF7_HYAVF</name>
<organism evidence="2 3">
    <name type="scientific">Hyaloscypha variabilis (strain UAMH 11265 / GT02V1 / F)</name>
    <name type="common">Meliniomyces variabilis</name>
    <dbReference type="NCBI Taxonomy" id="1149755"/>
    <lineage>
        <taxon>Eukaryota</taxon>
        <taxon>Fungi</taxon>
        <taxon>Dikarya</taxon>
        <taxon>Ascomycota</taxon>
        <taxon>Pezizomycotina</taxon>
        <taxon>Leotiomycetes</taxon>
        <taxon>Helotiales</taxon>
        <taxon>Hyaloscyphaceae</taxon>
        <taxon>Hyaloscypha</taxon>
        <taxon>Hyaloscypha variabilis</taxon>
    </lineage>
</organism>
<sequence length="379" mass="41581">MSTPASDGPTEKKEKGVEKLLTRMKTVLKRSDGSKRFSFSGRSKSVSGPSEPKTEPVVATEPEVKVPDGAKRVMRSEIEAERNKKLAERFAITIEPLSNKADKEVQRIEKPIRMRIHRICHKCNTTYGGSKICVECGHPRCTKCPRFPVKKPEGKGKAIEAAAPKGEIIEPDTWFGLKDEIPLTLPNPKPNGQPLVRKAPRQRVRRTCCKCQVLYATGSKTCASCQHNRCTDCPRDPAKKKKFPDGYPGDAYSDDITKPVKYACHKCGKIFPPVPHPDSEEGKAAADAAPPECVRCDHPKCESCPRAAPAKVEPAPDPEVLASVKAKLAALDVGFLAYSFFLADDDALHGLKREACGFEFTSLDGEGDQAKEEGLEEKD</sequence>
<evidence type="ECO:0000313" key="2">
    <source>
        <dbReference type="EMBL" id="PMD30606.1"/>
    </source>
</evidence>
<protein>
    <submittedName>
        <fullName evidence="2">Uncharacterized protein</fullName>
    </submittedName>
</protein>
<proteinExistence type="predicted"/>
<accession>A0A2J6QWF7</accession>
<dbReference type="AlphaFoldDB" id="A0A2J6QWF7"/>